<evidence type="ECO:0000313" key="3">
    <source>
        <dbReference type="Proteomes" id="UP000835206"/>
    </source>
</evidence>
<feature type="region of interest" description="Disordered" evidence="2">
    <location>
        <begin position="161"/>
        <end position="215"/>
    </location>
</feature>
<feature type="compositionally biased region" description="Basic residues" evidence="2">
    <location>
        <begin position="167"/>
        <end position="180"/>
    </location>
</feature>
<dbReference type="RefSeq" id="XP_003401628.2">
    <property type="nucleotide sequence ID" value="XM_003401580.4"/>
</dbReference>
<dbReference type="Gene3D" id="2.130.10.30">
    <property type="entry name" value="Regulator of chromosome condensation 1/beta-lactamase-inhibitor protein II"/>
    <property type="match status" value="2"/>
</dbReference>
<organism evidence="3 4">
    <name type="scientific">Bombus terrestris</name>
    <name type="common">Buff-tailed bumblebee</name>
    <name type="synonym">Apis terrestris</name>
    <dbReference type="NCBI Taxonomy" id="30195"/>
    <lineage>
        <taxon>Eukaryota</taxon>
        <taxon>Metazoa</taxon>
        <taxon>Ecdysozoa</taxon>
        <taxon>Arthropoda</taxon>
        <taxon>Hexapoda</taxon>
        <taxon>Insecta</taxon>
        <taxon>Pterygota</taxon>
        <taxon>Neoptera</taxon>
        <taxon>Endopterygota</taxon>
        <taxon>Hymenoptera</taxon>
        <taxon>Apocrita</taxon>
        <taxon>Aculeata</taxon>
        <taxon>Apoidea</taxon>
        <taxon>Anthophila</taxon>
        <taxon>Apidae</taxon>
        <taxon>Bombus</taxon>
        <taxon>Bombus</taxon>
    </lineage>
</organism>
<name>A0A9B0F646_BOMTE</name>
<feature type="repeat" description="RCC1" evidence="1">
    <location>
        <begin position="480"/>
        <end position="533"/>
    </location>
</feature>
<dbReference type="PROSITE" id="PS00626">
    <property type="entry name" value="RCC1_2"/>
    <property type="match status" value="3"/>
</dbReference>
<evidence type="ECO:0000256" key="2">
    <source>
        <dbReference type="SAM" id="MobiDB-lite"/>
    </source>
</evidence>
<dbReference type="InterPro" id="IPR000408">
    <property type="entry name" value="Reg_chr_condens"/>
</dbReference>
<evidence type="ECO:0000313" key="4">
    <source>
        <dbReference type="RefSeq" id="XP_003401628.2"/>
    </source>
</evidence>
<dbReference type="AlphaFoldDB" id="A0A9B0F646"/>
<dbReference type="InterPro" id="IPR009091">
    <property type="entry name" value="RCC1/BLIP-II"/>
</dbReference>
<protein>
    <submittedName>
        <fullName evidence="4">Protein RCC2 homolog</fullName>
    </submittedName>
</protein>
<dbReference type="GeneID" id="100651899"/>
<feature type="repeat" description="RCC1" evidence="1">
    <location>
        <begin position="579"/>
        <end position="632"/>
    </location>
</feature>
<dbReference type="SUPFAM" id="SSF50985">
    <property type="entry name" value="RCC1/BLIP-II"/>
    <property type="match status" value="1"/>
</dbReference>
<accession>A0A9B0F646</accession>
<feature type="compositionally biased region" description="Acidic residues" evidence="2">
    <location>
        <begin position="185"/>
        <end position="215"/>
    </location>
</feature>
<feature type="repeat" description="RCC1" evidence="1">
    <location>
        <begin position="300"/>
        <end position="351"/>
    </location>
</feature>
<keyword evidence="3" id="KW-1185">Reference proteome</keyword>
<dbReference type="InterPro" id="IPR019265">
    <property type="entry name" value="RTRAF"/>
</dbReference>
<gene>
    <name evidence="4" type="primary">LOC100651899</name>
</gene>
<dbReference type="GO" id="GO:0031267">
    <property type="term" value="F:small GTPase binding"/>
    <property type="evidence" value="ECO:0007669"/>
    <property type="project" value="TreeGrafter"/>
</dbReference>
<dbReference type="KEGG" id="bter:100651899"/>
<reference evidence="4" key="1">
    <citation type="submission" date="2025-08" db="UniProtKB">
        <authorList>
            <consortium name="RefSeq"/>
        </authorList>
    </citation>
    <scope>IDENTIFICATION</scope>
</reference>
<dbReference type="Pfam" id="PF00415">
    <property type="entry name" value="RCC1"/>
    <property type="match status" value="5"/>
</dbReference>
<feature type="repeat" description="RCC1" evidence="1">
    <location>
        <begin position="404"/>
        <end position="479"/>
    </location>
</feature>
<proteinExistence type="predicted"/>
<evidence type="ECO:0000256" key="1">
    <source>
        <dbReference type="PROSITE-ProRule" id="PRU00235"/>
    </source>
</evidence>
<dbReference type="PROSITE" id="PS50012">
    <property type="entry name" value="RCC1_3"/>
    <property type="match status" value="5"/>
</dbReference>
<dbReference type="PANTHER" id="PTHR46207:SF1">
    <property type="entry name" value="PROTEIN RCC2"/>
    <property type="match status" value="1"/>
</dbReference>
<dbReference type="OrthoDB" id="297375at2759"/>
<sequence length="649" mass="71698">MVYGIFMFTGFAKYGTSVVSISDMFKRRLQALGYLEWDKVNINDPQHFRKVTLWLEEQKIRQYSIQDRKELRDIKSESWPKTFAKYCEDVKCPISSNNLDQLEWLIGRAIWLEAENNTEQYSKNVKEMKLKMKQEALVPHLKSTNPLDNLDSCSKLEIRDSADMSTKRKNPATKKGRAKSRKVEYDEEDISSEHDSDVDDAETGSNADGEDAAEDDLADVSNIPELPPPEGGWGKPGTLLMCGLTNWDMAGRKAPPKGVKVNVGRSLWTPHTFKNLNGARVRLVASGPAASHSIIVTEDNRCLAFGRNDKGQLGVGDTKRRDEPTEVTALKGHTVIGASCGRNHTLFLTSRGIVFAAGDNKLGQCGVGKSDACIVSATKVKYSGPPIVKVGCGADFSMILDIKGGLHSFGSPEYGALGHNTDGKYFITNTKMAFHFEKVPKRIVLYIERAKDGHVTPLDRVEITDFSCGHYHTVAIDSKNRAFSWGFGGIGRLGHNEQRDELVPRLIKFLEPPTRGVRAIYCGSTYSIAINVHGSALMFGQTKRTGEANMYPKPIQDLSGWEIRCVGCSQTSVVVAADDSVIAWGASPTFGELGFGEMRKSSTTPMEVKALEGLYITAVTCGLSHTLMICRDESEEEKTKINKLQVYSV</sequence>
<dbReference type="PANTHER" id="PTHR46207">
    <property type="entry name" value="PROTEIN RCC2"/>
    <property type="match status" value="1"/>
</dbReference>
<dbReference type="InterPro" id="IPR028641">
    <property type="entry name" value="RCC2"/>
</dbReference>
<dbReference type="GO" id="GO:0016020">
    <property type="term" value="C:membrane"/>
    <property type="evidence" value="ECO:0007669"/>
    <property type="project" value="TreeGrafter"/>
</dbReference>
<feature type="repeat" description="RCC1" evidence="1">
    <location>
        <begin position="352"/>
        <end position="403"/>
    </location>
</feature>
<dbReference type="Proteomes" id="UP000835206">
    <property type="component" value="Chromosome 16"/>
</dbReference>
<dbReference type="Pfam" id="PF10036">
    <property type="entry name" value="RLL"/>
    <property type="match status" value="1"/>
</dbReference>